<dbReference type="Proteomes" id="UP001247542">
    <property type="component" value="Unassembled WGS sequence"/>
</dbReference>
<protein>
    <recommendedName>
        <fullName evidence="3">Integrase</fullName>
    </recommendedName>
</protein>
<evidence type="ECO:0000313" key="2">
    <source>
        <dbReference type="Proteomes" id="UP001247542"/>
    </source>
</evidence>
<organism evidence="1 2">
    <name type="scientific">Gleimia hominis</name>
    <dbReference type="NCBI Taxonomy" id="595468"/>
    <lineage>
        <taxon>Bacteria</taxon>
        <taxon>Bacillati</taxon>
        <taxon>Actinomycetota</taxon>
        <taxon>Actinomycetes</taxon>
        <taxon>Actinomycetales</taxon>
        <taxon>Actinomycetaceae</taxon>
        <taxon>Gleimia</taxon>
    </lineage>
</organism>
<keyword evidence="2" id="KW-1185">Reference proteome</keyword>
<gene>
    <name evidence="1" type="ORF">QS713_04115</name>
</gene>
<sequence>MSAPVTAPTAVRLPVDLLHRYDRLAKATGRTRTYYRYPLTVKWSGLSV</sequence>
<evidence type="ECO:0008006" key="3">
    <source>
        <dbReference type="Google" id="ProtNLM"/>
    </source>
</evidence>
<comment type="caution">
    <text evidence="1">The sequence shown here is derived from an EMBL/GenBank/DDBJ whole genome shotgun (WGS) entry which is preliminary data.</text>
</comment>
<dbReference type="EMBL" id="JASXSX010000001">
    <property type="protein sequence ID" value="MDT3767252.1"/>
    <property type="molecule type" value="Genomic_DNA"/>
</dbReference>
<evidence type="ECO:0000313" key="1">
    <source>
        <dbReference type="EMBL" id="MDT3767252.1"/>
    </source>
</evidence>
<reference evidence="1 2" key="1">
    <citation type="submission" date="2023-06" db="EMBL/GenBank/DDBJ databases">
        <title>Draft genome sequence of Gleimia hominis type strain CCUG 57540T.</title>
        <authorList>
            <person name="Salva-Serra F."/>
            <person name="Cardew S."/>
            <person name="Jensie Markopoulos S."/>
            <person name="Ohlen M."/>
            <person name="Inganas E."/>
            <person name="Svensson-Stadler L."/>
            <person name="Moore E.R.B."/>
        </authorList>
    </citation>
    <scope>NUCLEOTIDE SEQUENCE [LARGE SCALE GENOMIC DNA]</scope>
    <source>
        <strain evidence="1 2">CCUG 57540</strain>
    </source>
</reference>
<accession>A0ABU3IA56</accession>
<proteinExistence type="predicted"/>
<dbReference type="RefSeq" id="WP_313272646.1">
    <property type="nucleotide sequence ID" value="NZ_JASXSX010000001.1"/>
</dbReference>
<name>A0ABU3IA56_9ACTO</name>